<evidence type="ECO:0000313" key="2">
    <source>
        <dbReference type="Proteomes" id="UP000018143"/>
    </source>
</evidence>
<keyword evidence="2" id="KW-1185">Reference proteome</keyword>
<name>T1DWH5_9HELI</name>
<sequence length="45" mass="5328">MFCVYHTIEWLEFCLKLLESKCHCKTSKEVVAIYRIHIVIASLTK</sequence>
<dbReference type="STRING" id="1325130.HFN_0883"/>
<protein>
    <submittedName>
        <fullName evidence="1">Uncharacterized protein</fullName>
    </submittedName>
</protein>
<proteinExistence type="predicted"/>
<reference evidence="1 2" key="1">
    <citation type="journal article" date="2013" name="Genome Announc.">
        <title>Draft Genome Sequence of Helicobacter fennelliae Strain MRY12-0050, Isolated from a Bacteremia Patient.</title>
        <authorList>
            <person name="Rimbara E."/>
            <person name="Matsui M."/>
            <person name="Mori S."/>
            <person name="Suzuki S."/>
            <person name="Suzuki M."/>
            <person name="Kim H."/>
            <person name="Sekizuka T."/>
            <person name="Kuroda M."/>
            <person name="Shibayama K."/>
        </authorList>
    </citation>
    <scope>NUCLEOTIDE SEQUENCE [LARGE SCALE GENOMIC DNA]</scope>
    <source>
        <strain evidence="1 2">MRY12-0050</strain>
    </source>
</reference>
<dbReference type="Proteomes" id="UP000018143">
    <property type="component" value="Unassembled WGS sequence"/>
</dbReference>
<comment type="caution">
    <text evidence="1">The sequence shown here is derived from an EMBL/GenBank/DDBJ whole genome shotgun (WGS) entry which is preliminary data.</text>
</comment>
<accession>T1DWH5</accession>
<evidence type="ECO:0000313" key="1">
    <source>
        <dbReference type="EMBL" id="GAD19643.1"/>
    </source>
</evidence>
<dbReference type="EMBL" id="BASD01000025">
    <property type="protein sequence ID" value="GAD19643.1"/>
    <property type="molecule type" value="Genomic_DNA"/>
</dbReference>
<organism evidence="1 2">
    <name type="scientific">Helicobacter fennelliae MRY12-0050</name>
    <dbReference type="NCBI Taxonomy" id="1325130"/>
    <lineage>
        <taxon>Bacteria</taxon>
        <taxon>Pseudomonadati</taxon>
        <taxon>Campylobacterota</taxon>
        <taxon>Epsilonproteobacteria</taxon>
        <taxon>Campylobacterales</taxon>
        <taxon>Helicobacteraceae</taxon>
        <taxon>Helicobacter</taxon>
    </lineage>
</organism>
<dbReference type="AlphaFoldDB" id="T1DWH5"/>
<gene>
    <name evidence="1" type="ORF">HFN_0883</name>
</gene>